<feature type="region of interest" description="Disordered" evidence="1">
    <location>
        <begin position="1"/>
        <end position="21"/>
    </location>
</feature>
<dbReference type="EMBL" id="DUZY01000005">
    <property type="protein sequence ID" value="DAD41779.1"/>
    <property type="molecule type" value="Genomic_DNA"/>
</dbReference>
<feature type="compositionally biased region" description="Acidic residues" evidence="1">
    <location>
        <begin position="1"/>
        <end position="15"/>
    </location>
</feature>
<dbReference type="AlphaFoldDB" id="A0A822ZEA4"/>
<protein>
    <submittedName>
        <fullName evidence="2">Uncharacterized protein</fullName>
    </submittedName>
</protein>
<comment type="caution">
    <text evidence="2">The sequence shown here is derived from an EMBL/GenBank/DDBJ whole genome shotgun (WGS) entry which is preliminary data.</text>
</comment>
<dbReference type="Proteomes" id="UP000607653">
    <property type="component" value="Unassembled WGS sequence"/>
</dbReference>
<proteinExistence type="predicted"/>
<gene>
    <name evidence="2" type="ORF">HUJ06_016102</name>
</gene>
<organism evidence="2 3">
    <name type="scientific">Nelumbo nucifera</name>
    <name type="common">Sacred lotus</name>
    <dbReference type="NCBI Taxonomy" id="4432"/>
    <lineage>
        <taxon>Eukaryota</taxon>
        <taxon>Viridiplantae</taxon>
        <taxon>Streptophyta</taxon>
        <taxon>Embryophyta</taxon>
        <taxon>Tracheophyta</taxon>
        <taxon>Spermatophyta</taxon>
        <taxon>Magnoliopsida</taxon>
        <taxon>Proteales</taxon>
        <taxon>Nelumbonaceae</taxon>
        <taxon>Nelumbo</taxon>
    </lineage>
</organism>
<evidence type="ECO:0000313" key="3">
    <source>
        <dbReference type="Proteomes" id="UP000607653"/>
    </source>
</evidence>
<name>A0A822ZEA4_NELNU</name>
<evidence type="ECO:0000313" key="2">
    <source>
        <dbReference type="EMBL" id="DAD41779.1"/>
    </source>
</evidence>
<evidence type="ECO:0000256" key="1">
    <source>
        <dbReference type="SAM" id="MobiDB-lite"/>
    </source>
</evidence>
<sequence>MEVEEEEEEEEEESEGTTKKEVGSSGFATLFQFDGRKCGSILFQYFVLIFGGF</sequence>
<keyword evidence="3" id="KW-1185">Reference proteome</keyword>
<reference evidence="2 3" key="1">
    <citation type="journal article" date="2020" name="Mol. Biol. Evol.">
        <title>Distinct Expression and Methylation Patterns for Genes with Different Fates following a Single Whole-Genome Duplication in Flowering Plants.</title>
        <authorList>
            <person name="Shi T."/>
            <person name="Rahmani R.S."/>
            <person name="Gugger P.F."/>
            <person name="Wang M."/>
            <person name="Li H."/>
            <person name="Zhang Y."/>
            <person name="Li Z."/>
            <person name="Wang Q."/>
            <person name="Van de Peer Y."/>
            <person name="Marchal K."/>
            <person name="Chen J."/>
        </authorList>
    </citation>
    <scope>NUCLEOTIDE SEQUENCE [LARGE SCALE GENOMIC DNA]</scope>
    <source>
        <tissue evidence="2">Leaf</tissue>
    </source>
</reference>
<accession>A0A822ZEA4</accession>